<feature type="transmembrane region" description="Helical" evidence="1">
    <location>
        <begin position="12"/>
        <end position="33"/>
    </location>
</feature>
<name>A0A564UE67_9FIRM</name>
<evidence type="ECO:0008006" key="4">
    <source>
        <dbReference type="Google" id="ProtNLM"/>
    </source>
</evidence>
<sequence>MNFNDKKTRRIISIVVLVVIVAMVATMIIPYMMA</sequence>
<keyword evidence="1" id="KW-0472">Membrane</keyword>
<proteinExistence type="predicted"/>
<evidence type="ECO:0000313" key="3">
    <source>
        <dbReference type="Proteomes" id="UP000358366"/>
    </source>
</evidence>
<dbReference type="Proteomes" id="UP000358366">
    <property type="component" value="Unassembled WGS sequence"/>
</dbReference>
<protein>
    <recommendedName>
        <fullName evidence="4">DUF4044 domain-containing protein</fullName>
    </recommendedName>
</protein>
<accession>A0A564UE67</accession>
<keyword evidence="1" id="KW-1133">Transmembrane helix</keyword>
<reference evidence="2 3" key="1">
    <citation type="submission" date="2019-07" db="EMBL/GenBank/DDBJ databases">
        <authorList>
            <person name="Hibberd C M."/>
            <person name="Gehrig L. J."/>
            <person name="Chang H.-W."/>
            <person name="Venkatesh S."/>
        </authorList>
    </citation>
    <scope>NUCLEOTIDE SEQUENCE [LARGE SCALE GENOMIC DNA]</scope>
    <source>
        <strain evidence="2">Dorea_formicigenerans_SSTS_Bg7063</strain>
    </source>
</reference>
<organism evidence="2 3">
    <name type="scientific">Dorea formicigenerans</name>
    <dbReference type="NCBI Taxonomy" id="39486"/>
    <lineage>
        <taxon>Bacteria</taxon>
        <taxon>Bacillati</taxon>
        <taxon>Bacillota</taxon>
        <taxon>Clostridia</taxon>
        <taxon>Lachnospirales</taxon>
        <taxon>Lachnospiraceae</taxon>
        <taxon>Dorea</taxon>
    </lineage>
</organism>
<dbReference type="AlphaFoldDB" id="A0A564UE67"/>
<dbReference type="EMBL" id="CABHNI010000047">
    <property type="protein sequence ID" value="VUX17659.1"/>
    <property type="molecule type" value="Genomic_DNA"/>
</dbReference>
<gene>
    <name evidence="2" type="ORF">DFSSTS7063_02463</name>
</gene>
<evidence type="ECO:0000313" key="2">
    <source>
        <dbReference type="EMBL" id="VUX17659.1"/>
    </source>
</evidence>
<keyword evidence="1" id="KW-0812">Transmembrane</keyword>
<evidence type="ECO:0000256" key="1">
    <source>
        <dbReference type="SAM" id="Phobius"/>
    </source>
</evidence>